<sequence>MFSPEYPSGAGLIASYPPESEPGTRPTYTSVPISLQPQNPFYLHRPRRQTYNNAASMYTSPFIPAYEYDAVPQRIQPRQLFQNTPEVDGMIRNVQRQNYLSSYDPVSLKDQESDMIMKDKRKKPTPMLANGKLDFSLDDDGIMWERHATPSPHHSLKVVPDSARKPQLLNPDDTDIGEVSDFVYEDEQKSHEESEDPDTLINPQQVDFEAKGKAKPSRKVQAAHDGKNEKLFLVSEPFALNSEEKAKRNNHHLLDADGEVSDSSPLHRAKEVQKRVEEWTASKNSEHPLFSSRGFDAERVDDDSDFSTSSYTSFKRTREPAKRDVGQTKKNEVTHAVDVEPIKLSKRIETFSAKPSITVSNNEDRKLNVNVDNTESSPVPVVEELVTPTSKDDRITHKFAGQMLKKTVQSQQMLSIDNSNFDNDISEKSEFSRRTNSLPVKKAQEEANLLSQAEIDLQESTEVKKVLPKRQISIIQASSMEEIETAYEEDEQSPELQAEEVFSQDIEDIVEDAPQLNTGDDNTYDNLVSERSMKQPADLLTVRDESPAPTSQVSEAVNAETATENDSPDEYAAEDDYNYDHLISSRNEGGAPYNSSEEMSSSEDEILEGGKGDQNKSEANEIAVMSVDASTDTDLEKLAQPGHAHHGLPVRKNTPVVRHVVRKKPRKVTRNDPAHHSLSSADELDSSTKSKKRDVKNMRVVLFHIFSYLDTNELLIVSLVCKEWCKISRHPALWKCVCLHNRSISSEFLVTLSKWCTKTEYLSLKGLRGRGIQAEEDPEEYKATLRGNLEAGLEKFLSSCQDTICRLEIMDCDNILTDKCIWIVSGYCRLLTRLTYNSSLDPIHSQLMWALGGGCPGITSLSVQPQHPCSKTGAMNNRCLLMISQFYRDLHEVALGGKEFDVGGLMPLVQACQHLRHLSLEHCIPVTADLATGLCRAGLKQLQSITVTGASVEVKAVQALQNNCRQLKKININVTLQDCVDNPSNKKDKEKYKKMVKALEGLKSKAAFAKILFVDAGPVE</sequence>
<feature type="compositionally biased region" description="Acidic residues" evidence="1">
    <location>
        <begin position="566"/>
        <end position="577"/>
    </location>
</feature>
<proteinExistence type="predicted"/>
<dbReference type="InterPro" id="IPR001810">
    <property type="entry name" value="F-box_dom"/>
</dbReference>
<feature type="compositionally biased region" description="Basic and acidic residues" evidence="1">
    <location>
        <begin position="608"/>
        <end position="617"/>
    </location>
</feature>
<dbReference type="InterPro" id="IPR032675">
    <property type="entry name" value="LRR_dom_sf"/>
</dbReference>
<feature type="region of interest" description="Disordered" evidence="1">
    <location>
        <begin position="542"/>
        <end position="617"/>
    </location>
</feature>
<feature type="region of interest" description="Disordered" evidence="1">
    <location>
        <begin position="662"/>
        <end position="690"/>
    </location>
</feature>
<feature type="compositionally biased region" description="Basic and acidic residues" evidence="1">
    <location>
        <begin position="316"/>
        <end position="329"/>
    </location>
</feature>
<dbReference type="InterPro" id="IPR036047">
    <property type="entry name" value="F-box-like_dom_sf"/>
</dbReference>
<organism evidence="3 4">
    <name type="scientific">Elysia marginata</name>
    <dbReference type="NCBI Taxonomy" id="1093978"/>
    <lineage>
        <taxon>Eukaryota</taxon>
        <taxon>Metazoa</taxon>
        <taxon>Spiralia</taxon>
        <taxon>Lophotrochozoa</taxon>
        <taxon>Mollusca</taxon>
        <taxon>Gastropoda</taxon>
        <taxon>Heterobranchia</taxon>
        <taxon>Euthyneura</taxon>
        <taxon>Panpulmonata</taxon>
        <taxon>Sacoglossa</taxon>
        <taxon>Placobranchoidea</taxon>
        <taxon>Plakobranchidae</taxon>
        <taxon>Elysia</taxon>
    </lineage>
</organism>
<accession>A0AAV4IG04</accession>
<gene>
    <name evidence="3" type="ORF">ElyMa_004733300</name>
</gene>
<feature type="compositionally biased region" description="Basic and acidic residues" evidence="1">
    <location>
        <begin position="268"/>
        <end position="286"/>
    </location>
</feature>
<dbReference type="CDD" id="cd22109">
    <property type="entry name" value="F-box_FBXO41"/>
    <property type="match status" value="1"/>
</dbReference>
<evidence type="ECO:0000259" key="2">
    <source>
        <dbReference type="SMART" id="SM00256"/>
    </source>
</evidence>
<comment type="caution">
    <text evidence="3">The sequence shown here is derived from an EMBL/GenBank/DDBJ whole genome shotgun (WGS) entry which is preliminary data.</text>
</comment>
<name>A0AAV4IG04_9GAST</name>
<dbReference type="AlphaFoldDB" id="A0AAV4IG04"/>
<dbReference type="InterPro" id="IPR052283">
    <property type="entry name" value="GenomicStab_NeuMorph_Reg"/>
</dbReference>
<dbReference type="GO" id="GO:0110026">
    <property type="term" value="P:regulation of DNA strand resection involved in replication fork processing"/>
    <property type="evidence" value="ECO:0007669"/>
    <property type="project" value="TreeGrafter"/>
</dbReference>
<dbReference type="Gene3D" id="3.80.10.10">
    <property type="entry name" value="Ribonuclease Inhibitor"/>
    <property type="match status" value="1"/>
</dbReference>
<dbReference type="PANTHER" id="PTHR15739:SF2">
    <property type="entry name" value="PROTEIN ZNF365"/>
    <property type="match status" value="1"/>
</dbReference>
<dbReference type="GO" id="GO:0010975">
    <property type="term" value="P:regulation of neuron projection development"/>
    <property type="evidence" value="ECO:0007669"/>
    <property type="project" value="TreeGrafter"/>
</dbReference>
<feature type="compositionally biased region" description="Polar residues" evidence="1">
    <location>
        <begin position="548"/>
        <end position="565"/>
    </location>
</feature>
<dbReference type="GO" id="GO:0000723">
    <property type="term" value="P:telomere maintenance"/>
    <property type="evidence" value="ECO:0007669"/>
    <property type="project" value="TreeGrafter"/>
</dbReference>
<feature type="domain" description="F-box" evidence="2">
    <location>
        <begin position="697"/>
        <end position="737"/>
    </location>
</feature>
<dbReference type="SMART" id="SM00256">
    <property type="entry name" value="FBOX"/>
    <property type="match status" value="1"/>
</dbReference>
<feature type="region of interest" description="Disordered" evidence="1">
    <location>
        <begin position="255"/>
        <end position="329"/>
    </location>
</feature>
<dbReference type="Pfam" id="PF12937">
    <property type="entry name" value="F-box-like"/>
    <property type="match status" value="1"/>
</dbReference>
<reference evidence="3 4" key="1">
    <citation type="journal article" date="2021" name="Elife">
        <title>Chloroplast acquisition without the gene transfer in kleptoplastic sea slugs, Plakobranchus ocellatus.</title>
        <authorList>
            <person name="Maeda T."/>
            <person name="Takahashi S."/>
            <person name="Yoshida T."/>
            <person name="Shimamura S."/>
            <person name="Takaki Y."/>
            <person name="Nagai Y."/>
            <person name="Toyoda A."/>
            <person name="Suzuki Y."/>
            <person name="Arimoto A."/>
            <person name="Ishii H."/>
            <person name="Satoh N."/>
            <person name="Nishiyama T."/>
            <person name="Hasebe M."/>
            <person name="Maruyama T."/>
            <person name="Minagawa J."/>
            <person name="Obokata J."/>
            <person name="Shigenobu S."/>
        </authorList>
    </citation>
    <scope>NUCLEOTIDE SEQUENCE [LARGE SCALE GENOMIC DNA]</scope>
</reference>
<protein>
    <submittedName>
        <fullName evidence="3">F-box only protein 41</fullName>
    </submittedName>
</protein>
<dbReference type="PANTHER" id="PTHR15739">
    <property type="entry name" value="ZINC FINGER PROTEIN"/>
    <property type="match status" value="1"/>
</dbReference>
<evidence type="ECO:0000256" key="1">
    <source>
        <dbReference type="SAM" id="MobiDB-lite"/>
    </source>
</evidence>
<dbReference type="SUPFAM" id="SSF52047">
    <property type="entry name" value="RNI-like"/>
    <property type="match status" value="1"/>
</dbReference>
<feature type="region of interest" description="Disordered" evidence="1">
    <location>
        <begin position="146"/>
        <end position="178"/>
    </location>
</feature>
<keyword evidence="4" id="KW-1185">Reference proteome</keyword>
<evidence type="ECO:0000313" key="3">
    <source>
        <dbReference type="EMBL" id="GFS07511.1"/>
    </source>
</evidence>
<dbReference type="EMBL" id="BMAT01009500">
    <property type="protein sequence ID" value="GFS07511.1"/>
    <property type="molecule type" value="Genomic_DNA"/>
</dbReference>
<dbReference type="GO" id="GO:0010569">
    <property type="term" value="P:regulation of double-strand break repair via homologous recombination"/>
    <property type="evidence" value="ECO:0007669"/>
    <property type="project" value="TreeGrafter"/>
</dbReference>
<evidence type="ECO:0000313" key="4">
    <source>
        <dbReference type="Proteomes" id="UP000762676"/>
    </source>
</evidence>
<dbReference type="SUPFAM" id="SSF81383">
    <property type="entry name" value="F-box domain"/>
    <property type="match status" value="1"/>
</dbReference>
<feature type="region of interest" description="Disordered" evidence="1">
    <location>
        <begin position="1"/>
        <end position="29"/>
    </location>
</feature>
<dbReference type="Proteomes" id="UP000762676">
    <property type="component" value="Unassembled WGS sequence"/>
</dbReference>